<feature type="binding site" evidence="12">
    <location>
        <position position="134"/>
    </location>
    <ligand>
        <name>substrate</name>
    </ligand>
</feature>
<proteinExistence type="inferred from homology"/>
<dbReference type="SUPFAM" id="SSF53649">
    <property type="entry name" value="Alkaline phosphatase-like"/>
    <property type="match status" value="1"/>
</dbReference>
<keyword evidence="9" id="KW-0413">Isomerase</keyword>
<dbReference type="GO" id="GO:0006096">
    <property type="term" value="P:glycolytic process"/>
    <property type="evidence" value="ECO:0007669"/>
    <property type="project" value="UniProtKB-UniRule"/>
</dbReference>
<protein>
    <recommendedName>
        <fullName evidence="10">2,3-bisphosphoglycerate-independent phosphoglycerate mutase</fullName>
        <ecNumber evidence="10">5.4.2.12</ecNumber>
    </recommendedName>
</protein>
<dbReference type="Proteomes" id="UP000001784">
    <property type="component" value="Chromosome"/>
</dbReference>
<evidence type="ECO:0000256" key="13">
    <source>
        <dbReference type="PIRSR" id="PIRSR001492-3"/>
    </source>
</evidence>
<dbReference type="GO" id="GO:0004619">
    <property type="term" value="F:phosphoglycerate mutase activity"/>
    <property type="evidence" value="ECO:0007669"/>
    <property type="project" value="UniProtKB-UniRule"/>
</dbReference>
<feature type="binding site" evidence="13">
    <location>
        <position position="466"/>
    </location>
    <ligand>
        <name>Mn(2+)</name>
        <dbReference type="ChEBI" id="CHEBI:29035"/>
        <label>2</label>
    </ligand>
</feature>
<accession>A0LKY9</accession>
<dbReference type="FunFam" id="3.40.1450.10:FF:000002">
    <property type="entry name" value="2,3-bisphosphoglycerate-independent phosphoglycerate mutase"/>
    <property type="match status" value="1"/>
</dbReference>
<feature type="binding site" evidence="13">
    <location>
        <position position="22"/>
    </location>
    <ligand>
        <name>Mn(2+)</name>
        <dbReference type="ChEBI" id="CHEBI:29035"/>
        <label>2</label>
    </ligand>
</feature>
<keyword evidence="17" id="KW-1185">Reference proteome</keyword>
<dbReference type="Pfam" id="PF01676">
    <property type="entry name" value="Metalloenzyme"/>
    <property type="match status" value="1"/>
</dbReference>
<dbReference type="KEGG" id="sfu:Sfum_2410"/>
<comment type="catalytic activity">
    <reaction evidence="1">
        <text>(2R)-2-phosphoglycerate = (2R)-3-phosphoglycerate</text>
        <dbReference type="Rhea" id="RHEA:15901"/>
        <dbReference type="ChEBI" id="CHEBI:58272"/>
        <dbReference type="ChEBI" id="CHEBI:58289"/>
        <dbReference type="EC" id="5.4.2.12"/>
    </reaction>
</comment>
<evidence type="ECO:0000256" key="11">
    <source>
        <dbReference type="PIRSR" id="PIRSR001492-1"/>
    </source>
</evidence>
<reference evidence="16 17" key="1">
    <citation type="submission" date="2006-10" db="EMBL/GenBank/DDBJ databases">
        <title>Complete sequence of Syntrophobacter fumaroxidans MPOB.</title>
        <authorList>
            <consortium name="US DOE Joint Genome Institute"/>
            <person name="Copeland A."/>
            <person name="Lucas S."/>
            <person name="Lapidus A."/>
            <person name="Barry K."/>
            <person name="Detter J.C."/>
            <person name="Glavina del Rio T."/>
            <person name="Hammon N."/>
            <person name="Israni S."/>
            <person name="Pitluck S."/>
            <person name="Goltsman E.G."/>
            <person name="Martinez M."/>
            <person name="Schmutz J."/>
            <person name="Larimer F."/>
            <person name="Land M."/>
            <person name="Hauser L."/>
            <person name="Kyrpides N."/>
            <person name="Kim E."/>
            <person name="Boone D.R."/>
            <person name="Brockman F."/>
            <person name="Culley D."/>
            <person name="Ferry J."/>
            <person name="Gunsalus R."/>
            <person name="McInerney M.J."/>
            <person name="Morrison M."/>
            <person name="Plugge C."/>
            <person name="Rohlin L."/>
            <person name="Scholten J."/>
            <person name="Sieber J."/>
            <person name="Stams A.J.M."/>
            <person name="Worm P."/>
            <person name="Henstra A.M."/>
            <person name="Richardson P."/>
        </authorList>
    </citation>
    <scope>NUCLEOTIDE SEQUENCE [LARGE SCALE GENOMIC DNA]</scope>
    <source>
        <strain evidence="17">DSM 10017 / MPOB</strain>
    </source>
</reference>
<evidence type="ECO:0000256" key="3">
    <source>
        <dbReference type="ARBA" id="ARBA00002315"/>
    </source>
</evidence>
<comment type="cofactor">
    <cofactor evidence="2">
        <name>Mn(2+)</name>
        <dbReference type="ChEBI" id="CHEBI:29035"/>
    </cofactor>
</comment>
<dbReference type="RefSeq" id="WP_011699259.1">
    <property type="nucleotide sequence ID" value="NC_008554.1"/>
</dbReference>
<evidence type="ECO:0000313" key="16">
    <source>
        <dbReference type="EMBL" id="ABK18091.1"/>
    </source>
</evidence>
<evidence type="ECO:0000256" key="10">
    <source>
        <dbReference type="NCBIfam" id="TIGR01307"/>
    </source>
</evidence>
<evidence type="ECO:0000256" key="1">
    <source>
        <dbReference type="ARBA" id="ARBA00000370"/>
    </source>
</evidence>
<feature type="binding site" evidence="12">
    <location>
        <position position="356"/>
    </location>
    <ligand>
        <name>substrate</name>
    </ligand>
</feature>
<dbReference type="InterPro" id="IPR011258">
    <property type="entry name" value="BPG-indep_PGM_N"/>
</dbReference>
<feature type="binding site" evidence="13">
    <location>
        <position position="495"/>
    </location>
    <ligand>
        <name>Mn(2+)</name>
        <dbReference type="ChEBI" id="CHEBI:29035"/>
        <label>1</label>
    </ligand>
</feature>
<dbReference type="AlphaFoldDB" id="A0LKY9"/>
<feature type="active site" description="Phosphoserine intermediate" evidence="11">
    <location>
        <position position="73"/>
    </location>
</feature>
<evidence type="ECO:0000259" key="14">
    <source>
        <dbReference type="Pfam" id="PF01676"/>
    </source>
</evidence>
<comment type="pathway">
    <text evidence="4">Carbohydrate degradation; glycolysis; pyruvate from D-glyceraldehyde 3-phosphate: step 3/5.</text>
</comment>
<feature type="binding site" evidence="12">
    <location>
        <position position="202"/>
    </location>
    <ligand>
        <name>substrate</name>
    </ligand>
</feature>
<feature type="binding site" evidence="12">
    <location>
        <begin position="281"/>
        <end position="284"/>
    </location>
    <ligand>
        <name>substrate</name>
    </ligand>
</feature>
<keyword evidence="7" id="KW-0324">Glycolysis</keyword>
<evidence type="ECO:0000256" key="5">
    <source>
        <dbReference type="ARBA" id="ARBA00008819"/>
    </source>
</evidence>
<evidence type="ECO:0000256" key="8">
    <source>
        <dbReference type="ARBA" id="ARBA00023211"/>
    </source>
</evidence>
<evidence type="ECO:0000256" key="6">
    <source>
        <dbReference type="ARBA" id="ARBA00022723"/>
    </source>
</evidence>
<dbReference type="GO" id="GO:0030145">
    <property type="term" value="F:manganese ion binding"/>
    <property type="evidence" value="ECO:0007669"/>
    <property type="project" value="InterPro"/>
</dbReference>
<dbReference type="eggNOG" id="COG0696">
    <property type="taxonomic scope" value="Bacteria"/>
</dbReference>
<evidence type="ECO:0000256" key="4">
    <source>
        <dbReference type="ARBA" id="ARBA00004798"/>
    </source>
</evidence>
<dbReference type="EMBL" id="CP000478">
    <property type="protein sequence ID" value="ABK18091.1"/>
    <property type="molecule type" value="Genomic_DNA"/>
</dbReference>
<sequence length="550" mass="61722">MAASSTHGKSHRPKPLVFVVMDGIGYRENQLGNAVAQAYTPNLDWLLQNCPYTLLKAHGTAVGLPSDSDMGNSEVGHNAIGAGRLFPQGAKLVNEAIASGRIFQGKGWRRLVDFAQAHRGTFHFIGLFSDGNVHSHLDHLRAMLLHLAFEEKMPRVRVHILLDGRDVGETSALEYVLPFEKFLRDINTRANADYRIAGGGGRMKITMDRYEADWDMVLLGWKTHVAGEGRAFASAEEAILTYRRENPGVIDQDLPPFVIADESGPVGRIQDGDSVVYFNFRGDRAIEITRAFEEKDFKVFERDPNPHVFYAGMMEYDTELHIPRNYLVEPPRIEHTMNEYLCARGLRLMAISETQKFGHVTYFWNGNRSGKIDERLEQYVEIRSDKVPFQERPWMKAAEITDRVLRGIRSHRYDMIRLNFPNGDMVGHTGVFQSARIAVEAVDLSLGRIMAAAREAGGILVVTADHGNAEEMYETDKAGNVKRGPNGEPRAKTAHTLNPVWFIVYDTSGTRTVRFNPAIEKPGLTNIAATCFQLLNLAPPEMYDPPLLEN</sequence>
<dbReference type="EC" id="5.4.2.12" evidence="10"/>
<dbReference type="GO" id="GO:0006007">
    <property type="term" value="P:glucose catabolic process"/>
    <property type="evidence" value="ECO:0007669"/>
    <property type="project" value="InterPro"/>
</dbReference>
<feature type="domain" description="Metalloenzyme" evidence="14">
    <location>
        <begin position="14"/>
        <end position="538"/>
    </location>
</feature>
<dbReference type="InterPro" id="IPR036646">
    <property type="entry name" value="PGAM_B_sf"/>
</dbReference>
<evidence type="ECO:0000256" key="2">
    <source>
        <dbReference type="ARBA" id="ARBA00001936"/>
    </source>
</evidence>
<dbReference type="GO" id="GO:0005737">
    <property type="term" value="C:cytoplasm"/>
    <property type="evidence" value="ECO:0007669"/>
    <property type="project" value="InterPro"/>
</dbReference>
<dbReference type="Pfam" id="PF06415">
    <property type="entry name" value="iPGM_N"/>
    <property type="match status" value="1"/>
</dbReference>
<evidence type="ECO:0000256" key="7">
    <source>
        <dbReference type="ARBA" id="ARBA00023152"/>
    </source>
</evidence>
<dbReference type="UniPathway" id="UPA00109">
    <property type="reaction ID" value="UER00186"/>
</dbReference>
<dbReference type="InParanoid" id="A0LKY9"/>
<dbReference type="PANTHER" id="PTHR31637">
    <property type="entry name" value="2,3-BISPHOSPHOGLYCERATE-INDEPENDENT PHOSPHOGLYCERATE MUTASE"/>
    <property type="match status" value="1"/>
</dbReference>
<dbReference type="OrthoDB" id="9800863at2"/>
<keyword evidence="8 13" id="KW-0464">Manganese</keyword>
<dbReference type="SUPFAM" id="SSF64158">
    <property type="entry name" value="2,3-Bisphosphoglycerate-independent phosphoglycerate mutase, substrate-binding domain"/>
    <property type="match status" value="1"/>
</dbReference>
<dbReference type="Gene3D" id="3.40.1450.10">
    <property type="entry name" value="BPG-independent phosphoglycerate mutase, domain B"/>
    <property type="match status" value="1"/>
</dbReference>
<comment type="function">
    <text evidence="3">Catalyzes the interconversion of 2-phosphoglycerate and 3-phosphoglycerate.</text>
</comment>
<dbReference type="InterPro" id="IPR017850">
    <property type="entry name" value="Alkaline_phosphatase_core_sf"/>
</dbReference>
<evidence type="ECO:0000256" key="9">
    <source>
        <dbReference type="ARBA" id="ARBA00023235"/>
    </source>
</evidence>
<name>A0LKY9_SYNFM</name>
<dbReference type="InterPro" id="IPR005995">
    <property type="entry name" value="Pgm_bpd_ind"/>
</dbReference>
<feature type="binding site" evidence="13">
    <location>
        <position position="424"/>
    </location>
    <ligand>
        <name>Mn(2+)</name>
        <dbReference type="ChEBI" id="CHEBI:29035"/>
        <label>1</label>
    </ligand>
</feature>
<dbReference type="FunCoup" id="A0LKY9">
    <property type="interactions" value="412"/>
</dbReference>
<dbReference type="NCBIfam" id="TIGR01307">
    <property type="entry name" value="pgm_bpd_ind"/>
    <property type="match status" value="1"/>
</dbReference>
<feature type="binding site" evidence="12">
    <location>
        <begin position="165"/>
        <end position="166"/>
    </location>
    <ligand>
        <name>substrate</name>
    </ligand>
</feature>
<keyword evidence="6 13" id="KW-0479">Metal-binding</keyword>
<gene>
    <name evidence="16" type="ordered locus">Sfum_2410</name>
</gene>
<feature type="domain" description="BPG-independent PGAM N-terminal" evidence="15">
    <location>
        <begin position="93"/>
        <end position="317"/>
    </location>
</feature>
<feature type="binding site" evidence="12">
    <location>
        <position position="209"/>
    </location>
    <ligand>
        <name>substrate</name>
    </ligand>
</feature>
<dbReference type="InterPro" id="IPR006124">
    <property type="entry name" value="Metalloenzyme"/>
</dbReference>
<dbReference type="CDD" id="cd16010">
    <property type="entry name" value="iPGM"/>
    <property type="match status" value="1"/>
</dbReference>
<feature type="binding site" evidence="13">
    <location>
        <position position="465"/>
    </location>
    <ligand>
        <name>Mn(2+)</name>
        <dbReference type="ChEBI" id="CHEBI:29035"/>
        <label>2</label>
    </ligand>
</feature>
<dbReference type="PANTHER" id="PTHR31637:SF0">
    <property type="entry name" value="2,3-BISPHOSPHOGLYCERATE-INDEPENDENT PHOSPHOGLYCERATE MUTASE"/>
    <property type="match status" value="1"/>
</dbReference>
<evidence type="ECO:0000259" key="15">
    <source>
        <dbReference type="Pfam" id="PF06415"/>
    </source>
</evidence>
<dbReference type="PIRSF" id="PIRSF001492">
    <property type="entry name" value="IPGAM"/>
    <property type="match status" value="1"/>
</dbReference>
<dbReference type="Gene3D" id="3.40.720.10">
    <property type="entry name" value="Alkaline Phosphatase, subunit A"/>
    <property type="match status" value="1"/>
</dbReference>
<feature type="binding site" evidence="13">
    <location>
        <position position="73"/>
    </location>
    <ligand>
        <name>Mn(2+)</name>
        <dbReference type="ChEBI" id="CHEBI:29035"/>
        <label>2</label>
    </ligand>
</feature>
<comment type="similarity">
    <text evidence="5">Belongs to the BPG-independent phosphoglycerate mutase family.</text>
</comment>
<dbReference type="STRING" id="335543.Sfum_2410"/>
<dbReference type="HOGENOM" id="CLU_026099_3_1_7"/>
<evidence type="ECO:0000256" key="12">
    <source>
        <dbReference type="PIRSR" id="PIRSR001492-2"/>
    </source>
</evidence>
<feature type="binding site" evidence="13">
    <location>
        <position position="428"/>
    </location>
    <ligand>
        <name>Mn(2+)</name>
        <dbReference type="ChEBI" id="CHEBI:29035"/>
        <label>1</label>
    </ligand>
</feature>
<evidence type="ECO:0000313" key="17">
    <source>
        <dbReference type="Proteomes" id="UP000001784"/>
    </source>
</evidence>
<organism evidence="16 17">
    <name type="scientific">Syntrophobacter fumaroxidans (strain DSM 10017 / MPOB)</name>
    <dbReference type="NCBI Taxonomy" id="335543"/>
    <lineage>
        <taxon>Bacteria</taxon>
        <taxon>Pseudomonadati</taxon>
        <taxon>Thermodesulfobacteriota</taxon>
        <taxon>Syntrophobacteria</taxon>
        <taxon>Syntrophobacterales</taxon>
        <taxon>Syntrophobacteraceae</taxon>
        <taxon>Syntrophobacter</taxon>
    </lineage>
</organism>